<accession>A0A0D5A2H1</accession>
<name>A0A0D5A2H1_PROMR</name>
<dbReference type="AlphaFoldDB" id="A0A0D5A2H1"/>
<gene>
    <name evidence="1" type="ORF">FA02_0244</name>
</gene>
<evidence type="ECO:0000313" key="1">
    <source>
        <dbReference type="EMBL" id="AJW30510.1"/>
    </source>
</evidence>
<organism evidence="1">
    <name type="scientific">Prochlorococcus marinus str. P0902-H212</name>
    <dbReference type="NCBI Taxonomy" id="1620696"/>
    <lineage>
        <taxon>Bacteria</taxon>
        <taxon>Bacillati</taxon>
        <taxon>Cyanobacteriota</taxon>
        <taxon>Cyanophyceae</taxon>
        <taxon>Synechococcales</taxon>
        <taxon>Prochlorococcaceae</taxon>
        <taxon>Prochlorococcus</taxon>
    </lineage>
</organism>
<protein>
    <submittedName>
        <fullName evidence="1">Uncharacterized protein</fullName>
    </submittedName>
</protein>
<reference evidence="1" key="1">
    <citation type="submission" date="2014-06" db="EMBL/GenBank/DDBJ databases">
        <authorList>
            <person name="Berube P.M."/>
        </authorList>
    </citation>
    <scope>NUCLEOTIDE SEQUENCE</scope>
    <source>
        <strain evidence="1">P0902-H212</strain>
    </source>
</reference>
<sequence>MPVLIIGWSIYDKLPDEEQKEFALVERYITDYFYECYEYENAKGNKNYEWSDRCFKNQEELLEFLGYEMIENLNADAVYERRVETYTDEYEKELMKFCDAGNQIKVISAN</sequence>
<proteinExistence type="predicted"/>
<dbReference type="EMBL" id="KJ947870">
    <property type="protein sequence ID" value="AJW30510.1"/>
    <property type="molecule type" value="Genomic_DNA"/>
</dbReference>